<name>K2SXN9_MACPH</name>
<dbReference type="Proteomes" id="UP000007129">
    <property type="component" value="Unassembled WGS sequence"/>
</dbReference>
<comment type="caution">
    <text evidence="3">The sequence shown here is derived from an EMBL/GenBank/DDBJ whole genome shotgun (WGS) entry which is preliminary data.</text>
</comment>
<dbReference type="HOGENOM" id="CLU_016058_3_2_1"/>
<proteinExistence type="predicted"/>
<gene>
    <name evidence="3" type="ORF">MPH_01322</name>
</gene>
<keyword evidence="1" id="KW-0539">Nucleus</keyword>
<protein>
    <submittedName>
        <fullName evidence="3">Transcription factor fungi</fullName>
    </submittedName>
</protein>
<dbReference type="InterPro" id="IPR007219">
    <property type="entry name" value="XnlR_reg_dom"/>
</dbReference>
<dbReference type="InterPro" id="IPR050987">
    <property type="entry name" value="AtrR-like"/>
</dbReference>
<dbReference type="PANTHER" id="PTHR46910:SF25">
    <property type="entry name" value="ABC-TRANSPORTER-REGULATING TRANSCRIPTION FACTOR"/>
    <property type="match status" value="1"/>
</dbReference>
<organism evidence="3 4">
    <name type="scientific">Macrophomina phaseolina (strain MS6)</name>
    <name type="common">Charcoal rot fungus</name>
    <dbReference type="NCBI Taxonomy" id="1126212"/>
    <lineage>
        <taxon>Eukaryota</taxon>
        <taxon>Fungi</taxon>
        <taxon>Dikarya</taxon>
        <taxon>Ascomycota</taxon>
        <taxon>Pezizomycotina</taxon>
        <taxon>Dothideomycetes</taxon>
        <taxon>Dothideomycetes incertae sedis</taxon>
        <taxon>Botryosphaeriales</taxon>
        <taxon>Botryosphaeriaceae</taxon>
        <taxon>Macrophomina</taxon>
    </lineage>
</organism>
<evidence type="ECO:0000256" key="1">
    <source>
        <dbReference type="ARBA" id="ARBA00023242"/>
    </source>
</evidence>
<dbReference type="GO" id="GO:0006351">
    <property type="term" value="P:DNA-templated transcription"/>
    <property type="evidence" value="ECO:0007669"/>
    <property type="project" value="InterPro"/>
</dbReference>
<dbReference type="OrthoDB" id="39175at2759"/>
<feature type="domain" description="Xylanolytic transcriptional activator regulatory" evidence="2">
    <location>
        <begin position="99"/>
        <end position="325"/>
    </location>
</feature>
<dbReference type="GO" id="GO:0008270">
    <property type="term" value="F:zinc ion binding"/>
    <property type="evidence" value="ECO:0007669"/>
    <property type="project" value="InterPro"/>
</dbReference>
<dbReference type="PANTHER" id="PTHR46910">
    <property type="entry name" value="TRANSCRIPTION FACTOR PDR1"/>
    <property type="match status" value="1"/>
</dbReference>
<reference evidence="3 4" key="1">
    <citation type="journal article" date="2012" name="BMC Genomics">
        <title>Tools to kill: Genome of one of the most destructive plant pathogenic fungi Macrophomina phaseolina.</title>
        <authorList>
            <person name="Islam M.S."/>
            <person name="Haque M.S."/>
            <person name="Islam M.M."/>
            <person name="Emdad E.M."/>
            <person name="Halim A."/>
            <person name="Hossen Q.M.M."/>
            <person name="Hossain M.Z."/>
            <person name="Ahmed B."/>
            <person name="Rahim S."/>
            <person name="Rahman M.S."/>
            <person name="Alam M.M."/>
            <person name="Hou S."/>
            <person name="Wan X."/>
            <person name="Saito J.A."/>
            <person name="Alam M."/>
        </authorList>
    </citation>
    <scope>NUCLEOTIDE SEQUENCE [LARGE SCALE GENOMIC DNA]</scope>
    <source>
        <strain evidence="3 4">MS6</strain>
    </source>
</reference>
<dbReference type="InParanoid" id="K2SXN9"/>
<evidence type="ECO:0000313" key="4">
    <source>
        <dbReference type="Proteomes" id="UP000007129"/>
    </source>
</evidence>
<dbReference type="Pfam" id="PF04082">
    <property type="entry name" value="Fungal_trans"/>
    <property type="match status" value="1"/>
</dbReference>
<dbReference type="GO" id="GO:0003677">
    <property type="term" value="F:DNA binding"/>
    <property type="evidence" value="ECO:0007669"/>
    <property type="project" value="InterPro"/>
</dbReference>
<accession>K2SXN9</accession>
<dbReference type="eggNOG" id="ENOG502QZJZ">
    <property type="taxonomic scope" value="Eukaryota"/>
</dbReference>
<dbReference type="GO" id="GO:0003700">
    <property type="term" value="F:DNA-binding transcription factor activity"/>
    <property type="evidence" value="ECO:0007669"/>
    <property type="project" value="InterPro"/>
</dbReference>
<evidence type="ECO:0000313" key="3">
    <source>
        <dbReference type="EMBL" id="EKG21330.1"/>
    </source>
</evidence>
<dbReference type="STRING" id="1126212.K2SXN9"/>
<dbReference type="EMBL" id="AHHD01000052">
    <property type="protein sequence ID" value="EKG21330.1"/>
    <property type="molecule type" value="Genomic_DNA"/>
</dbReference>
<dbReference type="AlphaFoldDB" id="K2SXN9"/>
<dbReference type="CDD" id="cd12148">
    <property type="entry name" value="fungal_TF_MHR"/>
    <property type="match status" value="1"/>
</dbReference>
<sequence>MSEGPMHHAFKKRRRRLHQSAGAFVSSNIAFFSPRRLAALGQRLGHDRVKQVLDSIESTVREKITATDVIASSLNSSSGSKLYSQEPVSLLRAYIRCTYFDNVHPIYPFLNEHLFEQKAFGPHLGSFLARDPTWAALYYTVLALGCQYHGGGDFVPGRGKAWEFFSVALSLLPQFMLFGRSLANAQALVAMTIFSRNFVGLAIEDCLLGETARAARDLISYNANTSEANAEDVHRTFWVIYALEKDLCFVEGKSSFIADHDIGCPILKSSGGQFGDWDWPLTFARLARILTKTYESLFSVSATLQSLEEYYRAIDSCRADLEQWRAALPPAFQPESPLPASCRSTPAVMQVALRIRLSYYNLVIVLSRLTIHVDNGLDSERQSKSFDALLSSARSVLDLSSYIDQEPYMPIWILCSMPLTALFILFDFTVHKPTHPDTAINLKFLDVAAGYFSRLDLASAGAFPSGIVAEFAQIAHEHVRAVKLRETENQRDDLEIESNRPGSQEQWPLAPWSAQDTFNVCWLNALGTAFVIELTGMQHDSSDLMDTKMPVLSCMSDEFWEMTSRGAGLDLMSLFSGFTTSAPFIHQADSSGHNDPNLAKDS</sequence>
<dbReference type="VEuPathDB" id="FungiDB:MPH_01322"/>
<evidence type="ECO:0000259" key="2">
    <source>
        <dbReference type="Pfam" id="PF04082"/>
    </source>
</evidence>